<evidence type="ECO:0000256" key="5">
    <source>
        <dbReference type="ARBA" id="ARBA00022801"/>
    </source>
</evidence>
<dbReference type="AlphaFoldDB" id="A0AAE4R8Q6"/>
<dbReference type="Gene3D" id="2.10.109.10">
    <property type="entry name" value="Umud Fragment, subunit A"/>
    <property type="match status" value="1"/>
</dbReference>
<dbReference type="CDD" id="cd06530">
    <property type="entry name" value="S26_SPase_I"/>
    <property type="match status" value="1"/>
</dbReference>
<comment type="caution">
    <text evidence="10">The sequence shown here is derived from an EMBL/GenBank/DDBJ whole genome shotgun (WGS) entry which is preliminary data.</text>
</comment>
<dbReference type="EMBL" id="JAWLKH010000021">
    <property type="protein sequence ID" value="MDV6313663.1"/>
    <property type="molecule type" value="Genomic_DNA"/>
</dbReference>
<evidence type="ECO:0000313" key="9">
    <source>
        <dbReference type="EMBL" id="MDV6309373.1"/>
    </source>
</evidence>
<evidence type="ECO:0000256" key="1">
    <source>
        <dbReference type="ARBA" id="ARBA00000677"/>
    </source>
</evidence>
<evidence type="ECO:0000256" key="4">
    <source>
        <dbReference type="ARBA" id="ARBA00013208"/>
    </source>
</evidence>
<evidence type="ECO:0000256" key="2">
    <source>
        <dbReference type="ARBA" id="ARBA00004401"/>
    </source>
</evidence>
<organism evidence="10 12">
    <name type="scientific">Gordonia amicalis</name>
    <dbReference type="NCBI Taxonomy" id="89053"/>
    <lineage>
        <taxon>Bacteria</taxon>
        <taxon>Bacillati</taxon>
        <taxon>Actinomycetota</taxon>
        <taxon>Actinomycetes</taxon>
        <taxon>Mycobacteriales</taxon>
        <taxon>Gordoniaceae</taxon>
        <taxon>Gordonia</taxon>
    </lineage>
</organism>
<comment type="similarity">
    <text evidence="3 7">Belongs to the peptidase S26 family.</text>
</comment>
<reference evidence="10 11" key="1">
    <citation type="submission" date="2023-10" db="EMBL/GenBank/DDBJ databases">
        <title>Development of a sustainable strategy for remediation of hydrocarbon-contaminated territories based on the waste exchange concept.</title>
        <authorList>
            <person name="Krivoruchko A."/>
        </authorList>
    </citation>
    <scope>NUCLEOTIDE SEQUENCE</scope>
    <source>
        <strain evidence="9 11">IEGM 1266</strain>
        <strain evidence="10">IEGM 1279</strain>
    </source>
</reference>
<accession>A0AAE4R8Q6</accession>
<gene>
    <name evidence="10" type="primary">lepB</name>
    <name evidence="9" type="ORF">R3P94_19050</name>
    <name evidence="10" type="ORF">R3Q15_17520</name>
</gene>
<dbReference type="RefSeq" id="WP_081712367.1">
    <property type="nucleotide sequence ID" value="NZ_CP096596.1"/>
</dbReference>
<dbReference type="PANTHER" id="PTHR43390:SF1">
    <property type="entry name" value="CHLOROPLAST PROCESSING PEPTIDASE"/>
    <property type="match status" value="1"/>
</dbReference>
<dbReference type="GO" id="GO:0006465">
    <property type="term" value="P:signal peptide processing"/>
    <property type="evidence" value="ECO:0007669"/>
    <property type="project" value="InterPro"/>
</dbReference>
<dbReference type="InterPro" id="IPR019533">
    <property type="entry name" value="Peptidase_S26"/>
</dbReference>
<protein>
    <recommendedName>
        <fullName evidence="4 7">Signal peptidase I</fullName>
        <ecNumber evidence="4 7">3.4.21.89</ecNumber>
    </recommendedName>
</protein>
<dbReference type="GO" id="GO:0004252">
    <property type="term" value="F:serine-type endopeptidase activity"/>
    <property type="evidence" value="ECO:0007669"/>
    <property type="project" value="InterPro"/>
</dbReference>
<dbReference type="InterPro" id="IPR000223">
    <property type="entry name" value="Pept_S26A_signal_pept_1"/>
</dbReference>
<dbReference type="GO" id="GO:0005886">
    <property type="term" value="C:plasma membrane"/>
    <property type="evidence" value="ECO:0007669"/>
    <property type="project" value="UniProtKB-SubCell"/>
</dbReference>
<dbReference type="PRINTS" id="PR00727">
    <property type="entry name" value="LEADERPTASE"/>
</dbReference>
<evidence type="ECO:0000259" key="8">
    <source>
        <dbReference type="Pfam" id="PF10502"/>
    </source>
</evidence>
<dbReference type="GO" id="GO:0009003">
    <property type="term" value="F:signal peptidase activity"/>
    <property type="evidence" value="ECO:0007669"/>
    <property type="project" value="UniProtKB-EC"/>
</dbReference>
<proteinExistence type="inferred from homology"/>
<keyword evidence="7" id="KW-0645">Protease</keyword>
<dbReference type="SUPFAM" id="SSF51306">
    <property type="entry name" value="LexA/Signal peptidase"/>
    <property type="match status" value="1"/>
</dbReference>
<evidence type="ECO:0000313" key="12">
    <source>
        <dbReference type="Proteomes" id="UP001185922"/>
    </source>
</evidence>
<dbReference type="Pfam" id="PF10502">
    <property type="entry name" value="Peptidase_S26"/>
    <property type="match status" value="1"/>
</dbReference>
<sequence length="139" mass="15523">MCRLTRVRSHSMAPTLSDGRFALTRSLRRSTPIHRGDLVVVDHAETGGRIVKRVIGLPGETVEIDGGAVRIDGVPLDEPYASPSYYRGIFHVPAGHYLLLGDNRDASDDSRTWEQPYVERAVLTDRLVVVRNPFVSRSR</sequence>
<comment type="subcellular location">
    <subcellularLocation>
        <location evidence="2">Cell membrane</location>
        <topology evidence="2">Single-pass type II membrane protein</topology>
    </subcellularLocation>
    <subcellularLocation>
        <location evidence="7">Membrane</location>
        <topology evidence="7">Single-pass type II membrane protein</topology>
    </subcellularLocation>
</comment>
<dbReference type="PANTHER" id="PTHR43390">
    <property type="entry name" value="SIGNAL PEPTIDASE I"/>
    <property type="match status" value="1"/>
</dbReference>
<dbReference type="EMBL" id="JAWLKI010000026">
    <property type="protein sequence ID" value="MDV6309373.1"/>
    <property type="molecule type" value="Genomic_DNA"/>
</dbReference>
<dbReference type="Proteomes" id="UP001185779">
    <property type="component" value="Unassembled WGS sequence"/>
</dbReference>
<evidence type="ECO:0000313" key="11">
    <source>
        <dbReference type="Proteomes" id="UP001185779"/>
    </source>
</evidence>
<dbReference type="InterPro" id="IPR036286">
    <property type="entry name" value="LexA/Signal_pep-like_sf"/>
</dbReference>
<dbReference type="InterPro" id="IPR019757">
    <property type="entry name" value="Pept_S26A_signal_pept_1_Lys-AS"/>
</dbReference>
<dbReference type="NCBIfam" id="TIGR02227">
    <property type="entry name" value="sigpep_I_bact"/>
    <property type="match status" value="1"/>
</dbReference>
<feature type="active site" evidence="6">
    <location>
        <position position="52"/>
    </location>
</feature>
<feature type="active site" evidence="6">
    <location>
        <position position="11"/>
    </location>
</feature>
<dbReference type="EC" id="3.4.21.89" evidence="4 7"/>
<comment type="catalytic activity">
    <reaction evidence="1 7">
        <text>Cleavage of hydrophobic, N-terminal signal or leader sequences from secreted and periplasmic proteins.</text>
        <dbReference type="EC" id="3.4.21.89"/>
    </reaction>
</comment>
<evidence type="ECO:0000256" key="7">
    <source>
        <dbReference type="RuleBase" id="RU362042"/>
    </source>
</evidence>
<evidence type="ECO:0000256" key="3">
    <source>
        <dbReference type="ARBA" id="ARBA00009370"/>
    </source>
</evidence>
<feature type="domain" description="Peptidase S26" evidence="8">
    <location>
        <begin position="5"/>
        <end position="122"/>
    </location>
</feature>
<dbReference type="Proteomes" id="UP001185922">
    <property type="component" value="Unassembled WGS sequence"/>
</dbReference>
<keyword evidence="5 7" id="KW-0378">Hydrolase</keyword>
<name>A0AAE4R8Q6_9ACTN</name>
<keyword evidence="11" id="KW-1185">Reference proteome</keyword>
<evidence type="ECO:0000256" key="6">
    <source>
        <dbReference type="PIRSR" id="PIRSR600223-1"/>
    </source>
</evidence>
<evidence type="ECO:0000313" key="10">
    <source>
        <dbReference type="EMBL" id="MDV6313663.1"/>
    </source>
</evidence>
<dbReference type="PROSITE" id="PS00760">
    <property type="entry name" value="SPASE_I_2"/>
    <property type="match status" value="1"/>
</dbReference>